<proteinExistence type="predicted"/>
<accession>A0A7T8JUU1</accession>
<keyword evidence="8" id="KW-1185">Reference proteome</keyword>
<dbReference type="PANTHER" id="PTHR44029">
    <property type="entry name" value="DNAJ HOMOLOG SUBFAMILY C MEMBER 21"/>
    <property type="match status" value="1"/>
</dbReference>
<dbReference type="Gene3D" id="1.10.287.110">
    <property type="entry name" value="DnaJ domain"/>
    <property type="match status" value="1"/>
</dbReference>
<dbReference type="GO" id="GO:0005737">
    <property type="term" value="C:cytoplasm"/>
    <property type="evidence" value="ECO:0007669"/>
    <property type="project" value="TreeGrafter"/>
</dbReference>
<dbReference type="InterPro" id="IPR018253">
    <property type="entry name" value="DnaJ_domain_CS"/>
</dbReference>
<dbReference type="InterPro" id="IPR054076">
    <property type="entry name" value="ZUO1-like_ZHD"/>
</dbReference>
<dbReference type="InterPro" id="IPR036869">
    <property type="entry name" value="J_dom_sf"/>
</dbReference>
<dbReference type="PANTHER" id="PTHR44029:SF1">
    <property type="entry name" value="DNAJ HOMOLOG SUBFAMILY C MEMBER 21"/>
    <property type="match status" value="1"/>
</dbReference>
<sequence length="210" mass="25195">MRCHYEVLGVETTASTEEIKKAYKRLALQYHPDKNIHREEEAKVKFQEVGEAYETLNDPQERAWYDQHRESLLRPDNEDNLGVNLYPYFSSSCYEQCFDPQEEINFYSVYAKVFTSIYMEDKEYANDIEEYPAFGNEESPVDSWQAFYNFFSAYSSPRTFSWLDQYDTRQAENRRIARLMEKENKKLREEARKERNELVSGTHQVYAQER</sequence>
<dbReference type="Proteomes" id="UP000595437">
    <property type="component" value="Chromosome 18"/>
</dbReference>
<keyword evidence="2" id="KW-0863">Zinc-finger</keyword>
<reference evidence="8" key="1">
    <citation type="submission" date="2021-01" db="EMBL/GenBank/DDBJ databases">
        <title>Caligus Genome Assembly.</title>
        <authorList>
            <person name="Gallardo-Escarate C."/>
        </authorList>
    </citation>
    <scope>NUCLEOTIDE SEQUENCE [LARGE SCALE GENOMIC DNA]</scope>
</reference>
<evidence type="ECO:0000256" key="4">
    <source>
        <dbReference type="ARBA" id="ARBA00074367"/>
    </source>
</evidence>
<dbReference type="GO" id="GO:0008270">
    <property type="term" value="F:zinc ion binding"/>
    <property type="evidence" value="ECO:0007669"/>
    <property type="project" value="UniProtKB-KW"/>
</dbReference>
<dbReference type="FunFam" id="1.10.287.110:FF:000046">
    <property type="entry name" value="dnaJ homolog subfamily C member 21"/>
    <property type="match status" value="1"/>
</dbReference>
<evidence type="ECO:0000256" key="5">
    <source>
        <dbReference type="SAM" id="Coils"/>
    </source>
</evidence>
<dbReference type="AlphaFoldDB" id="A0A7T8JUU1"/>
<evidence type="ECO:0000256" key="1">
    <source>
        <dbReference type="ARBA" id="ARBA00022723"/>
    </source>
</evidence>
<evidence type="ECO:0000259" key="6">
    <source>
        <dbReference type="PROSITE" id="PS50076"/>
    </source>
</evidence>
<dbReference type="OrthoDB" id="552049at2759"/>
<dbReference type="SUPFAM" id="SSF46565">
    <property type="entry name" value="Chaperone J-domain"/>
    <property type="match status" value="1"/>
</dbReference>
<dbReference type="CDD" id="cd06257">
    <property type="entry name" value="DnaJ"/>
    <property type="match status" value="1"/>
</dbReference>
<dbReference type="SMART" id="SM00271">
    <property type="entry name" value="DnaJ"/>
    <property type="match status" value="1"/>
</dbReference>
<protein>
    <recommendedName>
        <fullName evidence="4">DnaJ homolog subfamily C member 21</fullName>
    </recommendedName>
</protein>
<dbReference type="PROSITE" id="PS00636">
    <property type="entry name" value="DNAJ_1"/>
    <property type="match status" value="1"/>
</dbReference>
<dbReference type="PROSITE" id="PS50076">
    <property type="entry name" value="DNAJ_2"/>
    <property type="match status" value="1"/>
</dbReference>
<evidence type="ECO:0000256" key="2">
    <source>
        <dbReference type="ARBA" id="ARBA00022771"/>
    </source>
</evidence>
<feature type="coiled-coil region" evidence="5">
    <location>
        <begin position="177"/>
        <end position="204"/>
    </location>
</feature>
<keyword evidence="1" id="KW-0479">Metal-binding</keyword>
<feature type="domain" description="J" evidence="6">
    <location>
        <begin position="3"/>
        <end position="69"/>
    </location>
</feature>
<dbReference type="InterPro" id="IPR001623">
    <property type="entry name" value="DnaJ_domain"/>
</dbReference>
<keyword evidence="5" id="KW-0175">Coiled coil</keyword>
<organism evidence="7 8">
    <name type="scientific">Caligus rogercresseyi</name>
    <name type="common">Sea louse</name>
    <dbReference type="NCBI Taxonomy" id="217165"/>
    <lineage>
        <taxon>Eukaryota</taxon>
        <taxon>Metazoa</taxon>
        <taxon>Ecdysozoa</taxon>
        <taxon>Arthropoda</taxon>
        <taxon>Crustacea</taxon>
        <taxon>Multicrustacea</taxon>
        <taxon>Hexanauplia</taxon>
        <taxon>Copepoda</taxon>
        <taxon>Siphonostomatoida</taxon>
        <taxon>Caligidae</taxon>
        <taxon>Caligus</taxon>
    </lineage>
</organism>
<evidence type="ECO:0000256" key="3">
    <source>
        <dbReference type="ARBA" id="ARBA00022833"/>
    </source>
</evidence>
<dbReference type="Pfam" id="PF21884">
    <property type="entry name" value="ZUO1-like_ZHD"/>
    <property type="match status" value="1"/>
</dbReference>
<dbReference type="PRINTS" id="PR00625">
    <property type="entry name" value="JDOMAIN"/>
</dbReference>
<keyword evidence="3" id="KW-0862">Zinc</keyword>
<evidence type="ECO:0000313" key="7">
    <source>
        <dbReference type="EMBL" id="QQP35349.1"/>
    </source>
</evidence>
<dbReference type="Pfam" id="PF00226">
    <property type="entry name" value="DnaJ"/>
    <property type="match status" value="1"/>
</dbReference>
<dbReference type="InterPro" id="IPR051964">
    <property type="entry name" value="Chaperone_stress_response"/>
</dbReference>
<dbReference type="EMBL" id="CP045907">
    <property type="protein sequence ID" value="QQP35349.1"/>
    <property type="molecule type" value="Genomic_DNA"/>
</dbReference>
<gene>
    <name evidence="7" type="ORF">FKW44_023545</name>
</gene>
<evidence type="ECO:0000313" key="8">
    <source>
        <dbReference type="Proteomes" id="UP000595437"/>
    </source>
</evidence>
<name>A0A7T8JUU1_CALRO</name>